<evidence type="ECO:0000313" key="3">
    <source>
        <dbReference type="Proteomes" id="UP000014680"/>
    </source>
</evidence>
<evidence type="ECO:0000259" key="1">
    <source>
        <dbReference type="Pfam" id="PF00622"/>
    </source>
</evidence>
<protein>
    <recommendedName>
        <fullName evidence="1">SPRY domain-containing protein</fullName>
    </recommendedName>
</protein>
<gene>
    <name evidence="2" type="ORF">EIN_095480</name>
</gene>
<dbReference type="RefSeq" id="XP_004254062.1">
    <property type="nucleotide sequence ID" value="XM_004254014.1"/>
</dbReference>
<dbReference type="OMA" id="NEMSAYG"/>
<dbReference type="VEuPathDB" id="AmoebaDB:EIN_095480"/>
<accession>A0A0A1U629</accession>
<dbReference type="SUPFAM" id="SSF49899">
    <property type="entry name" value="Concanavalin A-like lectins/glucanases"/>
    <property type="match status" value="1"/>
</dbReference>
<sequence>MDAQSKILQRQRNEMQLIHEEVKRKLDVLSLNMTTQTKAIEELVELEKKSSSTSISKLGDEPDFSKEVLSILRNSTLTQNSNLEKIRTLVNMTVADFERIQQEMLVSVDISLRSLEKRLKVYDDKFVTIERFKKRVGPQTYDPVTLSFTDGDVVVDKKVLSSHLFSTSLLSEFISAAGDSVTPIHIARSQQYFKYILMYFTDGEIVCGESSLGMLQAVSNEMSAYGIPTSEIYKALRQLLTSYLIEHKDPSLDVLCKTVNLGEYTKLFALHRACMTVNDSEKDVAEQLEKCGTYEEATQVITTMITQRELDISKFKNVELVKFVTSCFIRRESIEFKVSNSNVVFSTTTLCNRLHKQFNVGMIPEIVSAFNFHIGNLGRSGIGNAMYVGFSFAPLASPPADQTWVKCGFYLSIYNGNLYSEKITPNSQEHKYYDKKIGKDDDIVCWYSRKDKVIGFIINGINLGPAFVGIAQVNLFPIFVLYEAEQTFVVDSVLPIQ</sequence>
<name>A0A0A1U629_ENTIV</name>
<feature type="domain" description="SPRY" evidence="1">
    <location>
        <begin position="383"/>
        <end position="485"/>
    </location>
</feature>
<dbReference type="InterPro" id="IPR043136">
    <property type="entry name" value="B30.2/SPRY_sf"/>
</dbReference>
<dbReference type="EMBL" id="KB206860">
    <property type="protein sequence ID" value="ELP87291.1"/>
    <property type="molecule type" value="Genomic_DNA"/>
</dbReference>
<organism evidence="2 3">
    <name type="scientific">Entamoeba invadens IP1</name>
    <dbReference type="NCBI Taxonomy" id="370355"/>
    <lineage>
        <taxon>Eukaryota</taxon>
        <taxon>Amoebozoa</taxon>
        <taxon>Evosea</taxon>
        <taxon>Archamoebae</taxon>
        <taxon>Mastigamoebida</taxon>
        <taxon>Entamoebidae</taxon>
        <taxon>Entamoeba</taxon>
    </lineage>
</organism>
<dbReference type="InterPro" id="IPR013320">
    <property type="entry name" value="ConA-like_dom_sf"/>
</dbReference>
<dbReference type="AlphaFoldDB" id="A0A0A1U629"/>
<dbReference type="OrthoDB" id="26533at2759"/>
<dbReference type="Gene3D" id="2.60.120.920">
    <property type="match status" value="1"/>
</dbReference>
<dbReference type="Proteomes" id="UP000014680">
    <property type="component" value="Unassembled WGS sequence"/>
</dbReference>
<keyword evidence="3" id="KW-1185">Reference proteome</keyword>
<reference evidence="2 3" key="1">
    <citation type="submission" date="2012-10" db="EMBL/GenBank/DDBJ databases">
        <authorList>
            <person name="Zafar N."/>
            <person name="Inman J."/>
            <person name="Hall N."/>
            <person name="Lorenzi H."/>
            <person name="Caler E."/>
        </authorList>
    </citation>
    <scope>NUCLEOTIDE SEQUENCE [LARGE SCALE GENOMIC DNA]</scope>
    <source>
        <strain evidence="2 3">IP1</strain>
    </source>
</reference>
<dbReference type="GeneID" id="14886220"/>
<dbReference type="KEGG" id="eiv:EIN_095480"/>
<dbReference type="Pfam" id="PF00622">
    <property type="entry name" value="SPRY"/>
    <property type="match status" value="1"/>
</dbReference>
<dbReference type="InterPro" id="IPR003877">
    <property type="entry name" value="SPRY_dom"/>
</dbReference>
<proteinExistence type="predicted"/>
<evidence type="ECO:0000313" key="2">
    <source>
        <dbReference type="EMBL" id="ELP87291.1"/>
    </source>
</evidence>